<keyword evidence="9" id="KW-0966">Cell projection</keyword>
<evidence type="ECO:0000256" key="6">
    <source>
        <dbReference type="ARBA" id="ARBA00022837"/>
    </source>
</evidence>
<evidence type="ECO:0000256" key="3">
    <source>
        <dbReference type="ARBA" id="ARBA00005727"/>
    </source>
</evidence>
<protein>
    <recommendedName>
        <fullName evidence="11">EF-hand domain-containing protein</fullName>
    </recommendedName>
</protein>
<evidence type="ECO:0000256" key="10">
    <source>
        <dbReference type="SAM" id="MobiDB-lite"/>
    </source>
</evidence>
<sequence length="471" mass="54585">MADRDARAYLTSKGVPALVDHMIMTMLEQRPEDHVEFMKHYLENPDDNRTLKAGRPMKSTSKGRPGRPPINWSRIAGALPTGRDAESKLKRNRMFDDFDPNGNKYLSLAEIDKGLRDVARLDEIFNAKPAIMRAFQAAKDVYKDTKARLGHDYVTRCEFRILLVYLKRYFELWIMFQDMDSDHDRRLTYEEFKAAIPEIEKWGFKVYYPEIAFKQLDKNGGGMVLFDEFCDWAIKRGLELEDIGLDDDDEVWDHFKEKVDDGENVERSMKAARTKRPPKSSFRRGRTEPINWEAISKKLPSSRSDVDVAKRKELFNLFDVNGNGYLSLAEVDKAVRDILCLEDLFNCKPAMMRAFQAAKDYDKKSTARLGADLVTKSEFRILLMYLRKYFELFVMFDRIDLDADRRITLDEFRQAVGQLKTWGVTVTNPAAEFKAIDKNGGGFVLFDEFCDWAIPKALDVEDDKTGYIYDA</sequence>
<evidence type="ECO:0000256" key="5">
    <source>
        <dbReference type="ARBA" id="ARBA00022737"/>
    </source>
</evidence>
<feature type="domain" description="EF-hand" evidence="11">
    <location>
        <begin position="387"/>
        <end position="422"/>
    </location>
</feature>
<evidence type="ECO:0000259" key="11">
    <source>
        <dbReference type="PROSITE" id="PS50222"/>
    </source>
</evidence>
<evidence type="ECO:0000256" key="8">
    <source>
        <dbReference type="ARBA" id="ARBA00023069"/>
    </source>
</evidence>
<dbReference type="InterPro" id="IPR002048">
    <property type="entry name" value="EF_hand_dom"/>
</dbReference>
<dbReference type="Pfam" id="PF22592">
    <property type="entry name" value="FCaBP_EF-hand"/>
    <property type="match status" value="2"/>
</dbReference>
<dbReference type="EMBL" id="HBGA01147739">
    <property type="protein sequence ID" value="CAD9042770.1"/>
    <property type="molecule type" value="Transcribed_RNA"/>
</dbReference>
<dbReference type="InterPro" id="IPR054322">
    <property type="entry name" value="FCABP_EF-hand"/>
</dbReference>
<dbReference type="SUPFAM" id="SSF47473">
    <property type="entry name" value="EF-hand"/>
    <property type="match status" value="3"/>
</dbReference>
<feature type="domain" description="EF-hand" evidence="11">
    <location>
        <begin position="306"/>
        <end position="341"/>
    </location>
</feature>
<comment type="subcellular location">
    <subcellularLocation>
        <location evidence="2">Cell projection</location>
        <location evidence="2">Cilium</location>
        <location evidence="2">Flagellum</location>
    </subcellularLocation>
</comment>
<dbReference type="Gene3D" id="1.10.238.10">
    <property type="entry name" value="EF-hand"/>
    <property type="match status" value="4"/>
</dbReference>
<keyword evidence="4" id="KW-0479">Metal-binding</keyword>
<keyword evidence="7" id="KW-0282">Flagellum</keyword>
<dbReference type="CDD" id="cd00051">
    <property type="entry name" value="EFh"/>
    <property type="match status" value="1"/>
</dbReference>
<evidence type="ECO:0000313" key="13">
    <source>
        <dbReference type="EMBL" id="CAD9042771.1"/>
    </source>
</evidence>
<dbReference type="GO" id="GO:0005509">
    <property type="term" value="F:calcium ion binding"/>
    <property type="evidence" value="ECO:0007669"/>
    <property type="project" value="InterPro"/>
</dbReference>
<dbReference type="PROSITE" id="PS00018">
    <property type="entry name" value="EF_HAND_1"/>
    <property type="match status" value="4"/>
</dbReference>
<feature type="domain" description="EF-hand" evidence="11">
    <location>
        <begin position="433"/>
        <end position="459"/>
    </location>
</feature>
<keyword evidence="8" id="KW-0969">Cilium</keyword>
<evidence type="ECO:0000313" key="12">
    <source>
        <dbReference type="EMBL" id="CAD9042770.1"/>
    </source>
</evidence>
<dbReference type="EMBL" id="HBGA01147741">
    <property type="protein sequence ID" value="CAD9042771.1"/>
    <property type="molecule type" value="Transcribed_RNA"/>
</dbReference>
<proteinExistence type="inferred from homology"/>
<dbReference type="SMART" id="SM00054">
    <property type="entry name" value="EFh"/>
    <property type="match status" value="6"/>
</dbReference>
<comment type="function">
    <text evidence="1">May contribute to the rapid motility of the trypanosomes, playing a role either in flagellar structure or in calcium metabolism. Could alternate between a GDP-bound inactive form to a calcium/GTP-bound active form.</text>
</comment>
<feature type="region of interest" description="Disordered" evidence="10">
    <location>
        <begin position="46"/>
        <end position="69"/>
    </location>
</feature>
<dbReference type="GO" id="GO:0031514">
    <property type="term" value="C:motile cilium"/>
    <property type="evidence" value="ECO:0007669"/>
    <property type="project" value="UniProtKB-SubCell"/>
</dbReference>
<comment type="similarity">
    <text evidence="3">Belongs to the calflagin family.</text>
</comment>
<feature type="domain" description="EF-hand" evidence="11">
    <location>
        <begin position="86"/>
        <end position="121"/>
    </location>
</feature>
<dbReference type="InterPro" id="IPR003299">
    <property type="entry name" value="Calflagin-bd"/>
</dbReference>
<evidence type="ECO:0000256" key="9">
    <source>
        <dbReference type="ARBA" id="ARBA00023273"/>
    </source>
</evidence>
<name>A0A6U8NQ37_9EUGL</name>
<evidence type="ECO:0000256" key="1">
    <source>
        <dbReference type="ARBA" id="ARBA00002387"/>
    </source>
</evidence>
<keyword evidence="5" id="KW-0677">Repeat</keyword>
<evidence type="ECO:0000256" key="4">
    <source>
        <dbReference type="ARBA" id="ARBA00022723"/>
    </source>
</evidence>
<dbReference type="PANTHER" id="PTHR10827:SF98">
    <property type="entry name" value="45 KDA CALCIUM-BINDING PROTEIN"/>
    <property type="match status" value="1"/>
</dbReference>
<reference evidence="13" key="1">
    <citation type="submission" date="2021-01" db="EMBL/GenBank/DDBJ databases">
        <authorList>
            <person name="Corre E."/>
            <person name="Pelletier E."/>
            <person name="Niang G."/>
            <person name="Scheremetjew M."/>
            <person name="Finn R."/>
            <person name="Kale V."/>
            <person name="Holt S."/>
            <person name="Cochrane G."/>
            <person name="Meng A."/>
            <person name="Brown T."/>
            <person name="Cohen L."/>
        </authorList>
    </citation>
    <scope>NUCLEOTIDE SEQUENCE</scope>
    <source>
        <strain evidence="13">NIES-381</strain>
    </source>
</reference>
<feature type="domain" description="EF-hand" evidence="11">
    <location>
        <begin position="212"/>
        <end position="239"/>
    </location>
</feature>
<keyword evidence="6" id="KW-0106">Calcium</keyword>
<gene>
    <name evidence="12" type="ORF">EGYM00392_LOCUS53947</name>
    <name evidence="13" type="ORF">EGYM00392_LOCUS53948</name>
</gene>
<dbReference type="AlphaFoldDB" id="A0A6U8NQ37"/>
<dbReference type="PROSITE" id="PS50222">
    <property type="entry name" value="EF_HAND_2"/>
    <property type="match status" value="6"/>
</dbReference>
<evidence type="ECO:0000256" key="2">
    <source>
        <dbReference type="ARBA" id="ARBA00004230"/>
    </source>
</evidence>
<dbReference type="InterPro" id="IPR011992">
    <property type="entry name" value="EF-hand-dom_pair"/>
</dbReference>
<evidence type="ECO:0000256" key="7">
    <source>
        <dbReference type="ARBA" id="ARBA00022846"/>
    </source>
</evidence>
<dbReference type="InterPro" id="IPR018247">
    <property type="entry name" value="EF_Hand_1_Ca_BS"/>
</dbReference>
<dbReference type="PRINTS" id="PR01362">
    <property type="entry name" value="CALFLAGIN"/>
</dbReference>
<accession>A0A6U8NQ37</accession>
<feature type="domain" description="EF-hand" evidence="11">
    <location>
        <begin position="167"/>
        <end position="202"/>
    </location>
</feature>
<organism evidence="13">
    <name type="scientific">Eutreptiella gymnastica</name>
    <dbReference type="NCBI Taxonomy" id="73025"/>
    <lineage>
        <taxon>Eukaryota</taxon>
        <taxon>Discoba</taxon>
        <taxon>Euglenozoa</taxon>
        <taxon>Euglenida</taxon>
        <taxon>Spirocuta</taxon>
        <taxon>Euglenophyceae</taxon>
        <taxon>Eutreptiales</taxon>
        <taxon>Eutreptiaceae</taxon>
        <taxon>Eutreptiella</taxon>
    </lineage>
</organism>
<dbReference type="PANTHER" id="PTHR10827">
    <property type="entry name" value="RETICULOCALBIN"/>
    <property type="match status" value="1"/>
</dbReference>